<reference evidence="3 4" key="1">
    <citation type="submission" date="2020-08" db="EMBL/GenBank/DDBJ databases">
        <title>Genomic Encyclopedia of Type Strains, Phase IV (KMG-IV): sequencing the most valuable type-strain genomes for metagenomic binning, comparative biology and taxonomic classification.</title>
        <authorList>
            <person name="Goeker M."/>
        </authorList>
    </citation>
    <scope>NUCLEOTIDE SEQUENCE [LARGE SCALE GENOMIC DNA]</scope>
    <source>
        <strain evidence="3 4">DSM 11805</strain>
    </source>
</reference>
<comment type="similarity">
    <text evidence="1">Belongs to the amidase family.</text>
</comment>
<gene>
    <name evidence="3" type="ORF">GGQ92_001234</name>
</gene>
<organism evidence="3 4">
    <name type="scientific">Gracilibacillus halotolerans</name>
    <dbReference type="NCBI Taxonomy" id="74386"/>
    <lineage>
        <taxon>Bacteria</taxon>
        <taxon>Bacillati</taxon>
        <taxon>Bacillota</taxon>
        <taxon>Bacilli</taxon>
        <taxon>Bacillales</taxon>
        <taxon>Bacillaceae</taxon>
        <taxon>Gracilibacillus</taxon>
    </lineage>
</organism>
<keyword evidence="3" id="KW-0378">Hydrolase</keyword>
<name>A0A841RIF6_9BACI</name>
<accession>A0A841RIF6</accession>
<evidence type="ECO:0000313" key="3">
    <source>
        <dbReference type="EMBL" id="MBB6512451.1"/>
    </source>
</evidence>
<dbReference type="Gene3D" id="3.90.1300.10">
    <property type="entry name" value="Amidase signature (AS) domain"/>
    <property type="match status" value="1"/>
</dbReference>
<dbReference type="EC" id="3.5.1.4" evidence="3"/>
<dbReference type="AlphaFoldDB" id="A0A841RIF6"/>
<proteinExistence type="inferred from homology"/>
<dbReference type="Pfam" id="PF01425">
    <property type="entry name" value="Amidase"/>
    <property type="match status" value="1"/>
</dbReference>
<dbReference type="PANTHER" id="PTHR11895:SF7">
    <property type="entry name" value="GLUTAMYL-TRNA(GLN) AMIDOTRANSFERASE SUBUNIT A, MITOCHONDRIAL"/>
    <property type="match status" value="1"/>
</dbReference>
<evidence type="ECO:0000256" key="1">
    <source>
        <dbReference type="ARBA" id="ARBA00009199"/>
    </source>
</evidence>
<sequence length="473" mass="53042">MTSFDQLLERDALGQKELLDNKEITTIELTDFYIDRIQKYNPKLNAIVTEMFNTAREQAKKQTIGNGPVAGLPFLIKDLAGIKGVRLTHGSTILKDFVSPMSDDIVQRYEQAGLIFLGKTNTPEFGFLPTTEPDLFGPSINPWNEKYSTGGSSGGATSAVAAGLIPFAHASDGGGSIRIPASASGLFGLKPSRGRRPYGPYVNHLSIDHAVTRSVRDSAVLLDIIHGTGKHQLYPGYEKKASFLESLNERPRKLKIAVQYERESIRFDEETRKNMEKSILLMKDLGHEVVEIMPEFDFSNLAHHFINIWLATGAVVINHLAQLSGQEPNSENVESLSYQILQFGKKLSAYDYEESRVMLERTSQQILSFFDDFDIWMTPTLNQVPFKIGQNNEEVTNPYESMLNNMVDYNPYMPIANATGQPAMSVPTSWTNEGVPIGTHFFGRPGEESTLLQLAQQIENEQPWFHRYKDIEL</sequence>
<keyword evidence="4" id="KW-1185">Reference proteome</keyword>
<dbReference type="InterPro" id="IPR023631">
    <property type="entry name" value="Amidase_dom"/>
</dbReference>
<dbReference type="RefSeq" id="WP_184245702.1">
    <property type="nucleotide sequence ID" value="NZ_BAAACU010000058.1"/>
</dbReference>
<dbReference type="EMBL" id="JACHON010000003">
    <property type="protein sequence ID" value="MBB6512451.1"/>
    <property type="molecule type" value="Genomic_DNA"/>
</dbReference>
<protein>
    <submittedName>
        <fullName evidence="3">Amidase</fullName>
        <ecNumber evidence="3">3.5.1.4</ecNumber>
    </submittedName>
</protein>
<feature type="domain" description="Amidase" evidence="2">
    <location>
        <begin position="28"/>
        <end position="452"/>
    </location>
</feature>
<dbReference type="InterPro" id="IPR000120">
    <property type="entry name" value="Amidase"/>
</dbReference>
<evidence type="ECO:0000313" key="4">
    <source>
        <dbReference type="Proteomes" id="UP000572212"/>
    </source>
</evidence>
<comment type="caution">
    <text evidence="3">The sequence shown here is derived from an EMBL/GenBank/DDBJ whole genome shotgun (WGS) entry which is preliminary data.</text>
</comment>
<evidence type="ECO:0000259" key="2">
    <source>
        <dbReference type="Pfam" id="PF01425"/>
    </source>
</evidence>
<dbReference type="SUPFAM" id="SSF75304">
    <property type="entry name" value="Amidase signature (AS) enzymes"/>
    <property type="match status" value="1"/>
</dbReference>
<dbReference type="InterPro" id="IPR036928">
    <property type="entry name" value="AS_sf"/>
</dbReference>
<dbReference type="PANTHER" id="PTHR11895">
    <property type="entry name" value="TRANSAMIDASE"/>
    <property type="match status" value="1"/>
</dbReference>
<dbReference type="GO" id="GO:0004040">
    <property type="term" value="F:amidase activity"/>
    <property type="evidence" value="ECO:0007669"/>
    <property type="project" value="UniProtKB-EC"/>
</dbReference>
<dbReference type="Proteomes" id="UP000572212">
    <property type="component" value="Unassembled WGS sequence"/>
</dbReference>